<feature type="domain" description="AB hydrolase-1" evidence="2">
    <location>
        <begin position="118"/>
        <end position="239"/>
    </location>
</feature>
<evidence type="ECO:0000313" key="3">
    <source>
        <dbReference type="EMBL" id="SLM12670.1"/>
    </source>
</evidence>
<reference evidence="3" key="1">
    <citation type="submission" date="2017-02" db="EMBL/GenBank/DDBJ databases">
        <authorList>
            <person name="Regsiter A."/>
            <person name="William W."/>
        </authorList>
    </citation>
    <scope>NUCLEOTIDE SEQUENCE</scope>
    <source>
        <strain evidence="3">Bib</strain>
    </source>
</reference>
<dbReference type="Gene3D" id="3.40.50.1820">
    <property type="entry name" value="alpha/beta hydrolase"/>
    <property type="match status" value="1"/>
</dbReference>
<keyword evidence="1" id="KW-1133">Transmembrane helix</keyword>
<feature type="transmembrane region" description="Helical" evidence="1">
    <location>
        <begin position="34"/>
        <end position="57"/>
    </location>
</feature>
<keyword evidence="3" id="KW-0378">Hydrolase</keyword>
<dbReference type="GO" id="GO:0016787">
    <property type="term" value="F:hydrolase activity"/>
    <property type="evidence" value="ECO:0007669"/>
    <property type="project" value="UniProtKB-KW"/>
</dbReference>
<evidence type="ECO:0000256" key="1">
    <source>
        <dbReference type="SAM" id="Phobius"/>
    </source>
</evidence>
<name>A0A3P3XIB0_9SPIR</name>
<dbReference type="Pfam" id="PF00561">
    <property type="entry name" value="Abhydrolase_1"/>
    <property type="match status" value="1"/>
</dbReference>
<gene>
    <name evidence="3" type="ORF">SPIROBIBN47_260009</name>
</gene>
<evidence type="ECO:0000259" key="2">
    <source>
        <dbReference type="Pfam" id="PF00561"/>
    </source>
</evidence>
<proteinExistence type="predicted"/>
<keyword evidence="1" id="KW-0812">Transmembrane</keyword>
<dbReference type="InterPro" id="IPR029058">
    <property type="entry name" value="AB_hydrolase_fold"/>
</dbReference>
<sequence length="355" mass="39381">MIQLQTLIVLPSVANHGDLGNRARILQNEQKVRYYWHMAVAVALYLVAVLLLAGIAYPLMFRPKCRSLEFTKQYSLEHGEIDESFLGLDWKDFSFSSPNGYTLRGQYLRGKEDAPAALFVHGITWTRYGMAKYMKPFIERGWNVAAFDLAGHGESKAPRRFHPSFGFYEKFDVKEGVKALRALFPKALCVGLFGESLGSASVLQYALLAKKDSSAEVDFIVADCSFSSAWDELLEQLRMVHVPNCIAWPAAQGVRGLARLLRGFDLKDAAPAKAIMEADMPILFAHGMEDRYVPTIMSVRMASARLSGGIGLTELVLIPGATHAKGILTDKERWLSAVNAFIDRVCDAKKKAAAK</sequence>
<dbReference type="AlphaFoldDB" id="A0A3P3XIB0"/>
<dbReference type="InterPro" id="IPR000073">
    <property type="entry name" value="AB_hydrolase_1"/>
</dbReference>
<dbReference type="PANTHER" id="PTHR43358">
    <property type="entry name" value="ALPHA/BETA-HYDROLASE"/>
    <property type="match status" value="1"/>
</dbReference>
<organism evidence="3">
    <name type="scientific">uncultured spirochete</name>
    <dbReference type="NCBI Taxonomy" id="156406"/>
    <lineage>
        <taxon>Bacteria</taxon>
        <taxon>Pseudomonadati</taxon>
        <taxon>Spirochaetota</taxon>
        <taxon>Spirochaetia</taxon>
        <taxon>Spirochaetales</taxon>
        <taxon>environmental samples</taxon>
    </lineage>
</organism>
<dbReference type="EMBL" id="FWDM01000019">
    <property type="protein sequence ID" value="SLM12670.1"/>
    <property type="molecule type" value="Genomic_DNA"/>
</dbReference>
<protein>
    <submittedName>
        <fullName evidence="3">Alpha/beta hydrolase fold protein</fullName>
    </submittedName>
</protein>
<dbReference type="PANTHER" id="PTHR43358:SF4">
    <property type="entry name" value="ALPHA_BETA HYDROLASE FOLD-1 DOMAIN-CONTAINING PROTEIN"/>
    <property type="match status" value="1"/>
</dbReference>
<dbReference type="InterPro" id="IPR052920">
    <property type="entry name" value="DNA-binding_regulatory"/>
</dbReference>
<keyword evidence="1" id="KW-0472">Membrane</keyword>
<accession>A0A3P3XIB0</accession>
<dbReference type="SUPFAM" id="SSF53474">
    <property type="entry name" value="alpha/beta-Hydrolases"/>
    <property type="match status" value="1"/>
</dbReference>